<accession>A0AAE1LMQ2</accession>
<evidence type="ECO:0000256" key="8">
    <source>
        <dbReference type="SAM" id="MobiDB-lite"/>
    </source>
</evidence>
<dbReference type="EMBL" id="JAHWGI010001227">
    <property type="protein sequence ID" value="KAK3925368.1"/>
    <property type="molecule type" value="Genomic_DNA"/>
</dbReference>
<evidence type="ECO:0000256" key="10">
    <source>
        <dbReference type="SAM" id="SignalP"/>
    </source>
</evidence>
<keyword evidence="6" id="KW-0675">Receptor</keyword>
<keyword evidence="5 9" id="KW-0472">Membrane</keyword>
<comment type="subcellular location">
    <subcellularLocation>
        <location evidence="1">Cell membrane</location>
        <topology evidence="1">Multi-pass membrane protein</topology>
    </subcellularLocation>
</comment>
<dbReference type="PANTHER" id="PTHR42643">
    <property type="entry name" value="IONOTROPIC RECEPTOR 20A-RELATED"/>
    <property type="match status" value="1"/>
</dbReference>
<sequence length="618" mass="66269">MTTVFLLALLLAGTPGALGAVPAPVAPAVTNEAASALQLLSPFLLPQNSTLIIYGSANWTGSFVRALPPGVARTLLPDAARFWGQRFNHRTITKNRVFLIVAESPADPRQLLKKYVNYERTLFWFRGSGFDAVTVANVTPYTLCGRPMVFVVTVPNGSSTIYTVSSNNCLKILLSQFRAKDLWSPATRRWRHGGSLFTYFRPFCSNWRPPPGGEPLLMLEHTISTSSPVSKLALTVKQGLSGVLLKKELHTLSRWNSIDRLSSECRLAAVFSEGGGPDFTLNGFRLPDRAMHQIMAVVPAGLGPVVNPLSAVALEFSPAVWYGTALAALGTAAALACTLRRDRGAALLLALAPLLAQPPPPPPRPPSPALRPLLGAWLLVCVVLVAAYQGLLLGMLSSARPRGEIDSLQALKDSGLSIHFPRSIVRCMQGSDLLAELMERGIMLEPSNFSDHLLNMALHKNSALIVYYDRNVQRLVNTLSIPDRKLHTFPLGFQFIKIIAWATRGSPLAGPIATTHGRLEAGGLLQHWETVLDEPGLRARARSLVSLPLAAPLTLDNMKPAFVVLAAGLALAGLVFAIEQLVAWSGPAAPGAGPGQAPDTDCQGSEGGTTLNFSVQVS</sequence>
<evidence type="ECO:0000256" key="2">
    <source>
        <dbReference type="ARBA" id="ARBA00022475"/>
    </source>
</evidence>
<keyword evidence="3 9" id="KW-0812">Transmembrane</keyword>
<feature type="compositionally biased region" description="Low complexity" evidence="8">
    <location>
        <begin position="589"/>
        <end position="598"/>
    </location>
</feature>
<evidence type="ECO:0000313" key="12">
    <source>
        <dbReference type="Proteomes" id="UP001219518"/>
    </source>
</evidence>
<evidence type="ECO:0000256" key="5">
    <source>
        <dbReference type="ARBA" id="ARBA00023136"/>
    </source>
</evidence>
<feature type="region of interest" description="Disordered" evidence="8">
    <location>
        <begin position="589"/>
        <end position="608"/>
    </location>
</feature>
<keyword evidence="12" id="KW-1185">Reference proteome</keyword>
<dbReference type="GO" id="GO:0005886">
    <property type="term" value="C:plasma membrane"/>
    <property type="evidence" value="ECO:0007669"/>
    <property type="project" value="UniProtKB-SubCell"/>
</dbReference>
<dbReference type="Gene3D" id="1.10.287.70">
    <property type="match status" value="1"/>
</dbReference>
<dbReference type="InterPro" id="IPR052192">
    <property type="entry name" value="Insect_Ionotropic_Sensory_Rcpt"/>
</dbReference>
<gene>
    <name evidence="11" type="ORF">KUF71_013575</name>
</gene>
<keyword evidence="10" id="KW-0732">Signal</keyword>
<protein>
    <submittedName>
        <fullName evidence="11">Heat-inducible transcription repressor</fullName>
    </submittedName>
</protein>
<keyword evidence="2" id="KW-1003">Cell membrane</keyword>
<dbReference type="PANTHER" id="PTHR42643:SF35">
    <property type="entry name" value="IONOTROPIC RECEPTOR 68A, ISOFORM A"/>
    <property type="match status" value="1"/>
</dbReference>
<keyword evidence="4 9" id="KW-1133">Transmembrane helix</keyword>
<organism evidence="11 12">
    <name type="scientific">Frankliniella fusca</name>
    <dbReference type="NCBI Taxonomy" id="407009"/>
    <lineage>
        <taxon>Eukaryota</taxon>
        <taxon>Metazoa</taxon>
        <taxon>Ecdysozoa</taxon>
        <taxon>Arthropoda</taxon>
        <taxon>Hexapoda</taxon>
        <taxon>Insecta</taxon>
        <taxon>Pterygota</taxon>
        <taxon>Neoptera</taxon>
        <taxon>Paraneoptera</taxon>
        <taxon>Thysanoptera</taxon>
        <taxon>Terebrantia</taxon>
        <taxon>Thripoidea</taxon>
        <taxon>Thripidae</taxon>
        <taxon>Frankliniella</taxon>
    </lineage>
</organism>
<feature type="chain" id="PRO_5042168148" evidence="10">
    <location>
        <begin position="20"/>
        <end position="618"/>
    </location>
</feature>
<feature type="transmembrane region" description="Helical" evidence="9">
    <location>
        <begin position="373"/>
        <end position="396"/>
    </location>
</feature>
<evidence type="ECO:0000256" key="6">
    <source>
        <dbReference type="ARBA" id="ARBA00023170"/>
    </source>
</evidence>
<comment type="caution">
    <text evidence="11">The sequence shown here is derived from an EMBL/GenBank/DDBJ whole genome shotgun (WGS) entry which is preliminary data.</text>
</comment>
<name>A0AAE1LMQ2_9NEOP</name>
<evidence type="ECO:0000256" key="1">
    <source>
        <dbReference type="ARBA" id="ARBA00004651"/>
    </source>
</evidence>
<keyword evidence="7" id="KW-0325">Glycoprotein</keyword>
<evidence type="ECO:0000256" key="9">
    <source>
        <dbReference type="SAM" id="Phobius"/>
    </source>
</evidence>
<reference evidence="11" key="2">
    <citation type="journal article" date="2023" name="BMC Genomics">
        <title>Pest status, molecular evolution, and epigenetic factors derived from the genome assembly of Frankliniella fusca, a thysanopteran phytovirus vector.</title>
        <authorList>
            <person name="Catto M.A."/>
            <person name="Labadie P.E."/>
            <person name="Jacobson A.L."/>
            <person name="Kennedy G.G."/>
            <person name="Srinivasan R."/>
            <person name="Hunt B.G."/>
        </authorList>
    </citation>
    <scope>NUCLEOTIDE SEQUENCE</scope>
    <source>
        <strain evidence="11">PL_HMW_Pooled</strain>
    </source>
</reference>
<evidence type="ECO:0000256" key="4">
    <source>
        <dbReference type="ARBA" id="ARBA00022989"/>
    </source>
</evidence>
<proteinExistence type="predicted"/>
<reference evidence="11" key="1">
    <citation type="submission" date="2021-07" db="EMBL/GenBank/DDBJ databases">
        <authorList>
            <person name="Catto M.A."/>
            <person name="Jacobson A."/>
            <person name="Kennedy G."/>
            <person name="Labadie P."/>
            <person name="Hunt B.G."/>
            <person name="Srinivasan R."/>
        </authorList>
    </citation>
    <scope>NUCLEOTIDE SEQUENCE</scope>
    <source>
        <strain evidence="11">PL_HMW_Pooled</strain>
        <tissue evidence="11">Head</tissue>
    </source>
</reference>
<evidence type="ECO:0000313" key="11">
    <source>
        <dbReference type="EMBL" id="KAK3925368.1"/>
    </source>
</evidence>
<evidence type="ECO:0000256" key="7">
    <source>
        <dbReference type="ARBA" id="ARBA00023180"/>
    </source>
</evidence>
<feature type="signal peptide" evidence="10">
    <location>
        <begin position="1"/>
        <end position="19"/>
    </location>
</feature>
<dbReference type="Proteomes" id="UP001219518">
    <property type="component" value="Unassembled WGS sequence"/>
</dbReference>
<evidence type="ECO:0000256" key="3">
    <source>
        <dbReference type="ARBA" id="ARBA00022692"/>
    </source>
</evidence>
<feature type="transmembrane region" description="Helical" evidence="9">
    <location>
        <begin position="561"/>
        <end position="578"/>
    </location>
</feature>
<dbReference type="AlphaFoldDB" id="A0AAE1LMQ2"/>